<evidence type="ECO:0000256" key="6">
    <source>
        <dbReference type="ARBA" id="ARBA00023136"/>
    </source>
</evidence>
<evidence type="ECO:0000313" key="9">
    <source>
        <dbReference type="EMBL" id="KAJ3255166.1"/>
    </source>
</evidence>
<feature type="domain" description="Cytochrome b561" evidence="8">
    <location>
        <begin position="99"/>
        <end position="308"/>
    </location>
</feature>
<evidence type="ECO:0000256" key="7">
    <source>
        <dbReference type="SAM" id="Phobius"/>
    </source>
</evidence>
<keyword evidence="3 7" id="KW-0812">Transmembrane</keyword>
<dbReference type="Gene3D" id="1.20.120.1770">
    <property type="match status" value="1"/>
</dbReference>
<keyword evidence="4" id="KW-0249">Electron transport</keyword>
<keyword evidence="10" id="KW-1185">Reference proteome</keyword>
<dbReference type="EMBL" id="JADGKB010000070">
    <property type="protein sequence ID" value="KAJ3255166.1"/>
    <property type="molecule type" value="Genomic_DNA"/>
</dbReference>
<evidence type="ECO:0000259" key="8">
    <source>
        <dbReference type="PROSITE" id="PS50939"/>
    </source>
</evidence>
<dbReference type="Proteomes" id="UP001210925">
    <property type="component" value="Unassembled WGS sequence"/>
</dbReference>
<comment type="caution">
    <text evidence="9">The sequence shown here is derived from an EMBL/GenBank/DDBJ whole genome shotgun (WGS) entry which is preliminary data.</text>
</comment>
<feature type="transmembrane region" description="Helical" evidence="7">
    <location>
        <begin position="219"/>
        <end position="236"/>
    </location>
</feature>
<evidence type="ECO:0000313" key="10">
    <source>
        <dbReference type="Proteomes" id="UP001210925"/>
    </source>
</evidence>
<dbReference type="PROSITE" id="PS50939">
    <property type="entry name" value="CYTOCHROME_B561"/>
    <property type="match status" value="1"/>
</dbReference>
<dbReference type="PANTHER" id="PTHR47797:SF3">
    <property type="entry name" value="CYTOCHROME B561 DOMAIN-CONTAINING PROTEIN"/>
    <property type="match status" value="1"/>
</dbReference>
<comment type="subcellular location">
    <subcellularLocation>
        <location evidence="1">Membrane</location>
    </subcellularLocation>
</comment>
<name>A0AAD5UDN6_9FUNG</name>
<keyword evidence="2" id="KW-0813">Transport</keyword>
<evidence type="ECO:0000256" key="5">
    <source>
        <dbReference type="ARBA" id="ARBA00022989"/>
    </source>
</evidence>
<dbReference type="GO" id="GO:0016020">
    <property type="term" value="C:membrane"/>
    <property type="evidence" value="ECO:0007669"/>
    <property type="project" value="UniProtKB-SubCell"/>
</dbReference>
<evidence type="ECO:0000256" key="2">
    <source>
        <dbReference type="ARBA" id="ARBA00022448"/>
    </source>
</evidence>
<dbReference type="CDD" id="cd08760">
    <property type="entry name" value="Cyt_b561_FRRS1_like"/>
    <property type="match status" value="1"/>
</dbReference>
<dbReference type="PANTHER" id="PTHR47797">
    <property type="entry name" value="DEHYDROGENASE, PUTATIVE (AFU_ORTHOLOGUE AFUA_8G05805)-RELATED"/>
    <property type="match status" value="1"/>
</dbReference>
<keyword evidence="6 7" id="KW-0472">Membrane</keyword>
<dbReference type="SMART" id="SM00665">
    <property type="entry name" value="B561"/>
    <property type="match status" value="1"/>
</dbReference>
<dbReference type="Pfam" id="PF03188">
    <property type="entry name" value="Cytochrom_B561"/>
    <property type="match status" value="1"/>
</dbReference>
<dbReference type="AlphaFoldDB" id="A0AAD5UDN6"/>
<proteinExistence type="predicted"/>
<feature type="transmembrane region" description="Helical" evidence="7">
    <location>
        <begin position="283"/>
        <end position="304"/>
    </location>
</feature>
<organism evidence="9 10">
    <name type="scientific">Boothiomyces macroporosus</name>
    <dbReference type="NCBI Taxonomy" id="261099"/>
    <lineage>
        <taxon>Eukaryota</taxon>
        <taxon>Fungi</taxon>
        <taxon>Fungi incertae sedis</taxon>
        <taxon>Chytridiomycota</taxon>
        <taxon>Chytridiomycota incertae sedis</taxon>
        <taxon>Chytridiomycetes</taxon>
        <taxon>Rhizophydiales</taxon>
        <taxon>Terramycetaceae</taxon>
        <taxon>Boothiomyces</taxon>
    </lineage>
</organism>
<evidence type="ECO:0000256" key="3">
    <source>
        <dbReference type="ARBA" id="ARBA00022692"/>
    </source>
</evidence>
<dbReference type="Gene3D" id="2.60.40.1210">
    <property type="entry name" value="Cellobiose dehydrogenase, cytochrome domain"/>
    <property type="match status" value="1"/>
</dbReference>
<evidence type="ECO:0000256" key="4">
    <source>
        <dbReference type="ARBA" id="ARBA00022982"/>
    </source>
</evidence>
<gene>
    <name evidence="9" type="ORF">HK103_006535</name>
</gene>
<protein>
    <recommendedName>
        <fullName evidence="8">Cytochrome b561 domain-containing protein</fullName>
    </recommendedName>
</protein>
<feature type="transmembrane region" description="Helical" evidence="7">
    <location>
        <begin position="142"/>
        <end position="164"/>
    </location>
</feature>
<dbReference type="SUPFAM" id="SSF49344">
    <property type="entry name" value="CBD9-like"/>
    <property type="match status" value="1"/>
</dbReference>
<accession>A0AAD5UDN6</accession>
<feature type="transmembrane region" description="Helical" evidence="7">
    <location>
        <begin position="257"/>
        <end position="277"/>
    </location>
</feature>
<evidence type="ECO:0000256" key="1">
    <source>
        <dbReference type="ARBA" id="ARBA00004370"/>
    </source>
</evidence>
<reference evidence="9" key="1">
    <citation type="submission" date="2020-05" db="EMBL/GenBank/DDBJ databases">
        <title>Phylogenomic resolution of chytrid fungi.</title>
        <authorList>
            <person name="Stajich J.E."/>
            <person name="Amses K."/>
            <person name="Simmons R."/>
            <person name="Seto K."/>
            <person name="Myers J."/>
            <person name="Bonds A."/>
            <person name="Quandt C.A."/>
            <person name="Barry K."/>
            <person name="Liu P."/>
            <person name="Grigoriev I."/>
            <person name="Longcore J.E."/>
            <person name="James T.Y."/>
        </authorList>
    </citation>
    <scope>NUCLEOTIDE SEQUENCE</scope>
    <source>
        <strain evidence="9">PLAUS21</strain>
    </source>
</reference>
<dbReference type="InterPro" id="IPR006593">
    <property type="entry name" value="Cyt_b561/ferric_Rdtase_TM"/>
</dbReference>
<keyword evidence="5 7" id="KW-1133">Transmembrane helix</keyword>
<sequence length="324" mass="35526">MKGSDIYIGWTNSTGGITVGNYEGTGHSQPSLNSVQNHHVVPLMDPQPSWSQQSFSFCRPTTVSTGQSITPTAGYIYGASASAPSGNLDSTKVSLQQHDTKGTFQPDFSSSTTTVVTNTGGSADNDQPILKPSASFPFQSIVITHGVLMFIAWAISPFIGIYIARYLKSALGHTWYILHVFFMSILTGAATLVSFILIYLYSFDRFSTDGDIGSSHEKLGLVVVLAVIIQIILGYVSNAKFDPHRESIPWWDKAHWWVGRTLFLLGLLNVYLGIKFYGESYHLAGWVLPMFWIIVAFGFGMMVYGQATKGQDNHTIATTNISKI</sequence>
<feature type="transmembrane region" description="Helical" evidence="7">
    <location>
        <begin position="176"/>
        <end position="199"/>
    </location>
</feature>